<dbReference type="AlphaFoldDB" id="A0A5C6E158"/>
<comment type="caution">
    <text evidence="1">The sequence shown here is derived from an EMBL/GenBank/DDBJ whole genome shotgun (WGS) entry which is preliminary data.</text>
</comment>
<evidence type="ECO:0000313" key="1">
    <source>
        <dbReference type="EMBL" id="TWU42648.1"/>
    </source>
</evidence>
<sequence length="61" mass="7330">MRTTNGRFVLNREYPSHAKENPPRKLEADEFWFRCTPWRRVLVGLPTHMRHSRNECASFCP</sequence>
<accession>A0A5C6E158</accession>
<gene>
    <name evidence="1" type="ORF">Poly41_09470</name>
</gene>
<protein>
    <submittedName>
        <fullName evidence="1">Uncharacterized protein</fullName>
    </submittedName>
</protein>
<name>A0A5C6E158_9BACT</name>
<proteinExistence type="predicted"/>
<reference evidence="1 2" key="1">
    <citation type="submission" date="2019-02" db="EMBL/GenBank/DDBJ databases">
        <title>Deep-cultivation of Planctomycetes and their phenomic and genomic characterization uncovers novel biology.</title>
        <authorList>
            <person name="Wiegand S."/>
            <person name="Jogler M."/>
            <person name="Boedeker C."/>
            <person name="Pinto D."/>
            <person name="Vollmers J."/>
            <person name="Rivas-Marin E."/>
            <person name="Kohn T."/>
            <person name="Peeters S.H."/>
            <person name="Heuer A."/>
            <person name="Rast P."/>
            <person name="Oberbeckmann S."/>
            <person name="Bunk B."/>
            <person name="Jeske O."/>
            <person name="Meyerdierks A."/>
            <person name="Storesund J.E."/>
            <person name="Kallscheuer N."/>
            <person name="Luecker S."/>
            <person name="Lage O.M."/>
            <person name="Pohl T."/>
            <person name="Merkel B.J."/>
            <person name="Hornburger P."/>
            <person name="Mueller R.-W."/>
            <person name="Bruemmer F."/>
            <person name="Labrenz M."/>
            <person name="Spormann A.M."/>
            <person name="Op Den Camp H."/>
            <person name="Overmann J."/>
            <person name="Amann R."/>
            <person name="Jetten M.S.M."/>
            <person name="Mascher T."/>
            <person name="Medema M.H."/>
            <person name="Devos D.P."/>
            <person name="Kaster A.-K."/>
            <person name="Ovreas L."/>
            <person name="Rohde M."/>
            <person name="Galperin M.Y."/>
            <person name="Jogler C."/>
        </authorList>
    </citation>
    <scope>NUCLEOTIDE SEQUENCE [LARGE SCALE GENOMIC DNA]</scope>
    <source>
        <strain evidence="1 2">Poly41</strain>
    </source>
</reference>
<evidence type="ECO:0000313" key="2">
    <source>
        <dbReference type="Proteomes" id="UP000319143"/>
    </source>
</evidence>
<organism evidence="1 2">
    <name type="scientific">Novipirellula artificiosorum</name>
    <dbReference type="NCBI Taxonomy" id="2528016"/>
    <lineage>
        <taxon>Bacteria</taxon>
        <taxon>Pseudomonadati</taxon>
        <taxon>Planctomycetota</taxon>
        <taxon>Planctomycetia</taxon>
        <taxon>Pirellulales</taxon>
        <taxon>Pirellulaceae</taxon>
        <taxon>Novipirellula</taxon>
    </lineage>
</organism>
<keyword evidence="2" id="KW-1185">Reference proteome</keyword>
<dbReference type="EMBL" id="SJPV01000001">
    <property type="protein sequence ID" value="TWU42648.1"/>
    <property type="molecule type" value="Genomic_DNA"/>
</dbReference>
<dbReference type="Proteomes" id="UP000319143">
    <property type="component" value="Unassembled WGS sequence"/>
</dbReference>